<sequence>MSPYHLSLLGLAALGTCACLVTGSRRQRVEALLALAAMGVAMTCGLVGLVLGAGVLVAIAPGALRGAAPALCAHRAASHLTMAGVLVALFVLNGAGLCGAAAIPLVTPAGITRLLLPALAESYLILTVLALAAYAAFAGALCLRAALCRQRALLWEVAPMTLATLGMGVGLN</sequence>
<accession>A0A418SHN5</accession>
<keyword evidence="2" id="KW-1185">Reference proteome</keyword>
<gene>
    <name evidence="1" type="ORF">PSAL_015130</name>
</gene>
<name>A0A418SHN5_9RHOB</name>
<dbReference type="AlphaFoldDB" id="A0A418SHN5"/>
<evidence type="ECO:0000313" key="1">
    <source>
        <dbReference type="EMBL" id="QPM90278.1"/>
    </source>
</evidence>
<dbReference type="OrthoDB" id="7876484at2"/>
<organism evidence="1 2">
    <name type="scientific">Pseudooceanicola algae</name>
    <dbReference type="NCBI Taxonomy" id="1537215"/>
    <lineage>
        <taxon>Bacteria</taxon>
        <taxon>Pseudomonadati</taxon>
        <taxon>Pseudomonadota</taxon>
        <taxon>Alphaproteobacteria</taxon>
        <taxon>Rhodobacterales</taxon>
        <taxon>Paracoccaceae</taxon>
        <taxon>Pseudooceanicola</taxon>
    </lineage>
</organism>
<reference evidence="1 2" key="1">
    <citation type="submission" date="2020-08" db="EMBL/GenBank/DDBJ databases">
        <title>Genome sequence of Rhodobacteraceae bacterium Lw-13e.</title>
        <authorList>
            <person name="Poehlein A."/>
            <person name="Wolter L."/>
            <person name="Daniel R."/>
            <person name="Brinkhoff T."/>
        </authorList>
    </citation>
    <scope>NUCLEOTIDE SEQUENCE [LARGE SCALE GENOMIC DNA]</scope>
    <source>
        <strain evidence="1 2">Lw-13e</strain>
    </source>
</reference>
<dbReference type="RefSeq" id="WP_119838797.1">
    <property type="nucleotide sequence ID" value="NZ_CP060436.1"/>
</dbReference>
<protein>
    <submittedName>
        <fullName evidence="1">Uncharacterized protein</fullName>
    </submittedName>
</protein>
<dbReference type="EMBL" id="CP060436">
    <property type="protein sequence ID" value="QPM90278.1"/>
    <property type="molecule type" value="Genomic_DNA"/>
</dbReference>
<dbReference type="Proteomes" id="UP000283786">
    <property type="component" value="Chromosome"/>
</dbReference>
<proteinExistence type="predicted"/>
<dbReference type="KEGG" id="palw:PSAL_015130"/>
<evidence type="ECO:0000313" key="2">
    <source>
        <dbReference type="Proteomes" id="UP000283786"/>
    </source>
</evidence>